<dbReference type="PANTHER" id="PTHR13281:SF0">
    <property type="entry name" value="TRANSMEMBRANE PROTEIN 70, MITOCHONDRIAL"/>
    <property type="match status" value="1"/>
</dbReference>
<dbReference type="Pfam" id="PF06979">
    <property type="entry name" value="TMEM70"/>
    <property type="match status" value="1"/>
</dbReference>
<comment type="similarity">
    <text evidence="1">Belongs to the TMEM70 family.</text>
</comment>
<sequence>MATFHNGAPIKAVMLSTTTGITSNLRKLINTETDSSKNEDHDSSAPKVPHEIYKGMLTSQVKAVKTFSFGTSLVGISMQPILYENASAPDSSLPMMVALYMTVGMFTFVTPFLIHFVTKKYVTDIVYDPESDQYTASVFRFIPMKRKIQFKLEDISVPDVPGAFTSFLVKNIPLLCTPKDFSYPEHYIKFMGYDKPINLHLRTNEDNSSKSISSKSGK</sequence>
<keyword evidence="2" id="KW-1133">Transmembrane helix</keyword>
<evidence type="ECO:0000256" key="2">
    <source>
        <dbReference type="SAM" id="Phobius"/>
    </source>
</evidence>
<dbReference type="PANTHER" id="PTHR13281">
    <property type="entry name" value="TRANSMEMBRANE PROTEIN 70, MITOCHONDRIAL"/>
    <property type="match status" value="1"/>
</dbReference>
<dbReference type="EMBL" id="LR023010">
    <property type="protein sequence ID" value="SVE92629.1"/>
    <property type="molecule type" value="mRNA"/>
</dbReference>
<feature type="transmembrane region" description="Helical" evidence="2">
    <location>
        <begin position="95"/>
        <end position="117"/>
    </location>
</feature>
<accession>A0A4Y7NHE5</accession>
<name>A0A4Y7NHE5_9CRUS</name>
<dbReference type="InterPro" id="IPR009724">
    <property type="entry name" value="TMEM70"/>
</dbReference>
<keyword evidence="2" id="KW-0472">Membrane</keyword>
<protein>
    <submittedName>
        <fullName evidence="3">EOG090X0CKL</fullName>
    </submittedName>
</protein>
<dbReference type="GO" id="GO:0033615">
    <property type="term" value="P:mitochondrial proton-transporting ATP synthase complex assembly"/>
    <property type="evidence" value="ECO:0007669"/>
    <property type="project" value="TreeGrafter"/>
</dbReference>
<proteinExistence type="evidence at transcript level"/>
<dbReference type="GO" id="GO:0031966">
    <property type="term" value="C:mitochondrial membrane"/>
    <property type="evidence" value="ECO:0007669"/>
    <property type="project" value="TreeGrafter"/>
</dbReference>
<organism evidence="3">
    <name type="scientific">Megafenestra aurita</name>
    <dbReference type="NCBI Taxonomy" id="2291010"/>
    <lineage>
        <taxon>Eukaryota</taxon>
        <taxon>Metazoa</taxon>
        <taxon>Ecdysozoa</taxon>
        <taxon>Arthropoda</taxon>
        <taxon>Crustacea</taxon>
        <taxon>Branchiopoda</taxon>
        <taxon>Diplostraca</taxon>
        <taxon>Cladocera</taxon>
        <taxon>Anomopoda</taxon>
        <taxon>Daphniidae</taxon>
        <taxon>Megafenestra</taxon>
    </lineage>
</organism>
<dbReference type="InterPro" id="IPR045325">
    <property type="entry name" value="TMEM70/TMEM186/TMEM223"/>
</dbReference>
<reference evidence="3" key="1">
    <citation type="submission" date="2018-08" db="EMBL/GenBank/DDBJ databases">
        <authorList>
            <person name="Cornetti L."/>
        </authorList>
    </citation>
    <scope>NUCLEOTIDE SEQUENCE</scope>
    <source>
        <strain evidence="3">CH-H-2</strain>
    </source>
</reference>
<evidence type="ECO:0000313" key="3">
    <source>
        <dbReference type="EMBL" id="SVE92629.1"/>
    </source>
</evidence>
<dbReference type="AlphaFoldDB" id="A0A4Y7NHE5"/>
<keyword evidence="2" id="KW-0812">Transmembrane</keyword>
<evidence type="ECO:0000256" key="1">
    <source>
        <dbReference type="ARBA" id="ARBA00005280"/>
    </source>
</evidence>
<gene>
    <name evidence="3" type="primary">EOG090X0CKL</name>
</gene>